<evidence type="ECO:0000313" key="3">
    <source>
        <dbReference type="WBParaSite" id="MBELARI_LOCUS3556.1"/>
    </source>
</evidence>
<reference evidence="3" key="1">
    <citation type="submission" date="2024-02" db="UniProtKB">
        <authorList>
            <consortium name="WormBaseParasite"/>
        </authorList>
    </citation>
    <scope>IDENTIFICATION</scope>
</reference>
<dbReference type="SUPFAM" id="SSF49265">
    <property type="entry name" value="Fibronectin type III"/>
    <property type="match status" value="1"/>
</dbReference>
<protein>
    <recommendedName>
        <fullName evidence="1">Fibronectin type-III domain-containing protein</fullName>
    </recommendedName>
</protein>
<dbReference type="Proteomes" id="UP000887575">
    <property type="component" value="Unassembled WGS sequence"/>
</dbReference>
<organism evidence="2 3">
    <name type="scientific">Mesorhabditis belari</name>
    <dbReference type="NCBI Taxonomy" id="2138241"/>
    <lineage>
        <taxon>Eukaryota</taxon>
        <taxon>Metazoa</taxon>
        <taxon>Ecdysozoa</taxon>
        <taxon>Nematoda</taxon>
        <taxon>Chromadorea</taxon>
        <taxon>Rhabditida</taxon>
        <taxon>Rhabditina</taxon>
        <taxon>Rhabditomorpha</taxon>
        <taxon>Rhabditoidea</taxon>
        <taxon>Rhabditidae</taxon>
        <taxon>Mesorhabditinae</taxon>
        <taxon>Mesorhabditis</taxon>
    </lineage>
</organism>
<evidence type="ECO:0000313" key="2">
    <source>
        <dbReference type="Proteomes" id="UP000887575"/>
    </source>
</evidence>
<proteinExistence type="predicted"/>
<dbReference type="InterPro" id="IPR013783">
    <property type="entry name" value="Ig-like_fold"/>
</dbReference>
<evidence type="ECO:0000259" key="1">
    <source>
        <dbReference type="PROSITE" id="PS50853"/>
    </source>
</evidence>
<dbReference type="CDD" id="cd00063">
    <property type="entry name" value="FN3"/>
    <property type="match status" value="1"/>
</dbReference>
<dbReference type="Gene3D" id="2.60.40.10">
    <property type="entry name" value="Immunoglobulins"/>
    <property type="match status" value="2"/>
</dbReference>
<feature type="domain" description="Fibronectin type-III" evidence="1">
    <location>
        <begin position="347"/>
        <end position="428"/>
    </location>
</feature>
<accession>A0AAF3F9H6</accession>
<keyword evidence="2" id="KW-1185">Reference proteome</keyword>
<dbReference type="InterPro" id="IPR036116">
    <property type="entry name" value="FN3_sf"/>
</dbReference>
<name>A0AAF3F9H6_9BILA</name>
<sequence>IKIISRLSLPFPSPASRLFYSMGSKVIPLIVALISLNSLSAQSPTAACVACVNNPTQYFNTATNTCVNLVLWGLRDAVCGLTLPNSTAVCDPFNCPVDPPSTFAYNENNAKNVYWRLQGALKLDTASPTFTQCTQNAASDIIFVDRVNVTCGVPFPIDTCITDVYVIPSLSQIVSVSRGSNNITQIFQMVLTLAAPIYPILSNGNNGMLAISYFQDAANKTWEVNGQGVQTQIFIPFLDWSESLEPVEVIDVRNDRIDIHWRVPEEFLNATTKQRLVVAIMKEQELQKRHPKSFHVEGHLRDYTFINLQGNTSYRVSVEAFSHDGTSLWYGSNVAKTSLAALNWLPPPMELMVIAKGNDSLEISWAPPDISTGQHHVAINQYFINVYEFYPESQTFTKKFTTNIPIPKTSFLGTRLNPGNVYNITIQA</sequence>
<dbReference type="WBParaSite" id="MBELARI_LOCUS3556.1">
    <property type="protein sequence ID" value="MBELARI_LOCUS3556.1"/>
    <property type="gene ID" value="MBELARI_LOCUS3556"/>
</dbReference>
<dbReference type="InterPro" id="IPR003961">
    <property type="entry name" value="FN3_dom"/>
</dbReference>
<feature type="domain" description="Fibronectin type-III" evidence="1">
    <location>
        <begin position="243"/>
        <end position="340"/>
    </location>
</feature>
<dbReference type="PROSITE" id="PS50853">
    <property type="entry name" value="FN3"/>
    <property type="match status" value="2"/>
</dbReference>
<dbReference type="AlphaFoldDB" id="A0AAF3F9H6"/>